<dbReference type="InterPro" id="IPR031723">
    <property type="entry name" value="DMSP_lyase"/>
</dbReference>
<dbReference type="SUPFAM" id="SSF51182">
    <property type="entry name" value="RmlC-like cupins"/>
    <property type="match status" value="1"/>
</dbReference>
<accession>A0ABU1SRS1</accession>
<dbReference type="Gene3D" id="2.60.120.10">
    <property type="entry name" value="Jelly Rolls"/>
    <property type="match status" value="1"/>
</dbReference>
<reference evidence="1 2" key="1">
    <citation type="submission" date="2023-07" db="EMBL/GenBank/DDBJ databases">
        <title>Sorghum-associated microbial communities from plants grown in Nebraska, USA.</title>
        <authorList>
            <person name="Schachtman D."/>
        </authorList>
    </citation>
    <scope>NUCLEOTIDE SEQUENCE [LARGE SCALE GENOMIC DNA]</scope>
    <source>
        <strain evidence="1 2">3199</strain>
    </source>
</reference>
<evidence type="ECO:0008006" key="3">
    <source>
        <dbReference type="Google" id="ProtNLM"/>
    </source>
</evidence>
<dbReference type="RefSeq" id="WP_112334619.1">
    <property type="nucleotide sequence ID" value="NZ_JAVDUP010000004.1"/>
</dbReference>
<evidence type="ECO:0000313" key="2">
    <source>
        <dbReference type="Proteomes" id="UP001250791"/>
    </source>
</evidence>
<protein>
    <recommendedName>
        <fullName evidence="3">Dimethlysulfonioproprionate lyase</fullName>
    </recommendedName>
</protein>
<comment type="caution">
    <text evidence="1">The sequence shown here is derived from an EMBL/GenBank/DDBJ whole genome shotgun (WGS) entry which is preliminary data.</text>
</comment>
<dbReference type="Pfam" id="PF16867">
    <property type="entry name" value="DMSP_lyase"/>
    <property type="match status" value="1"/>
</dbReference>
<name>A0ABU1SRS1_9HYPH</name>
<dbReference type="InterPro" id="IPR011051">
    <property type="entry name" value="RmlC_Cupin_sf"/>
</dbReference>
<proteinExistence type="predicted"/>
<sequence>MSVIDELLVGFRDYLLSRSDRMLQHFTEGFDWPAQQRSLATHDLPVVQYLRKHAQLGEGAEGVLFDRLFQAANELHWAQTYSIADFGSDFLQRYGWVELFGTRGHFASEEMAGGFLLLGPGVHYPDHHHEAEEIYIPLTDGSLWSKDAQPFLPRWSGEIIHHPSNIRHAMRTEDQPLVALYLWRGGPLAQKSIISGRMQ</sequence>
<dbReference type="EMBL" id="JAVDUP010000004">
    <property type="protein sequence ID" value="MDR6901669.1"/>
    <property type="molecule type" value="Genomic_DNA"/>
</dbReference>
<dbReference type="Proteomes" id="UP001250791">
    <property type="component" value="Unassembled WGS sequence"/>
</dbReference>
<gene>
    <name evidence="1" type="ORF">J2W52_003300</name>
</gene>
<organism evidence="1 2">
    <name type="scientific">Rhizobium miluonense</name>
    <dbReference type="NCBI Taxonomy" id="411945"/>
    <lineage>
        <taxon>Bacteria</taxon>
        <taxon>Pseudomonadati</taxon>
        <taxon>Pseudomonadota</taxon>
        <taxon>Alphaproteobacteria</taxon>
        <taxon>Hyphomicrobiales</taxon>
        <taxon>Rhizobiaceae</taxon>
        <taxon>Rhizobium/Agrobacterium group</taxon>
        <taxon>Rhizobium</taxon>
    </lineage>
</organism>
<keyword evidence="2" id="KW-1185">Reference proteome</keyword>
<dbReference type="InterPro" id="IPR014710">
    <property type="entry name" value="RmlC-like_jellyroll"/>
</dbReference>
<evidence type="ECO:0000313" key="1">
    <source>
        <dbReference type="EMBL" id="MDR6901669.1"/>
    </source>
</evidence>